<dbReference type="PANTHER" id="PTHR34615:SF1">
    <property type="entry name" value="PX DOMAIN-CONTAINING PROTEIN"/>
    <property type="match status" value="1"/>
</dbReference>
<keyword evidence="5" id="KW-1185">Reference proteome</keyword>
<feature type="domain" description="DDE Tnp4" evidence="3">
    <location>
        <begin position="169"/>
        <end position="326"/>
    </location>
</feature>
<dbReference type="Pfam" id="PF13359">
    <property type="entry name" value="DDE_Tnp_4"/>
    <property type="match status" value="1"/>
</dbReference>
<evidence type="ECO:0000256" key="1">
    <source>
        <dbReference type="ARBA" id="ARBA00001968"/>
    </source>
</evidence>
<reference evidence="4 5" key="1">
    <citation type="journal article" date="2018" name="Nat. Ecol. Evol.">
        <title>Pezizomycetes genomes reveal the molecular basis of ectomycorrhizal truffle lifestyle.</title>
        <authorList>
            <person name="Murat C."/>
            <person name="Payen T."/>
            <person name="Noel B."/>
            <person name="Kuo A."/>
            <person name="Morin E."/>
            <person name="Chen J."/>
            <person name="Kohler A."/>
            <person name="Krizsan K."/>
            <person name="Balestrini R."/>
            <person name="Da Silva C."/>
            <person name="Montanini B."/>
            <person name="Hainaut M."/>
            <person name="Levati E."/>
            <person name="Barry K.W."/>
            <person name="Belfiori B."/>
            <person name="Cichocki N."/>
            <person name="Clum A."/>
            <person name="Dockter R.B."/>
            <person name="Fauchery L."/>
            <person name="Guy J."/>
            <person name="Iotti M."/>
            <person name="Le Tacon F."/>
            <person name="Lindquist E.A."/>
            <person name="Lipzen A."/>
            <person name="Malagnac F."/>
            <person name="Mello A."/>
            <person name="Molinier V."/>
            <person name="Miyauchi S."/>
            <person name="Poulain J."/>
            <person name="Riccioni C."/>
            <person name="Rubini A."/>
            <person name="Sitrit Y."/>
            <person name="Splivallo R."/>
            <person name="Traeger S."/>
            <person name="Wang M."/>
            <person name="Zifcakova L."/>
            <person name="Wipf D."/>
            <person name="Zambonelli A."/>
            <person name="Paolocci F."/>
            <person name="Nowrousian M."/>
            <person name="Ottonello S."/>
            <person name="Baldrian P."/>
            <person name="Spatafora J.W."/>
            <person name="Henrissat B."/>
            <person name="Nagy L.G."/>
            <person name="Aury J.M."/>
            <person name="Wincker P."/>
            <person name="Grigoriev I.V."/>
            <person name="Bonfante P."/>
            <person name="Martin F.M."/>
        </authorList>
    </citation>
    <scope>NUCLEOTIDE SEQUENCE [LARGE SCALE GENOMIC DNA]</scope>
    <source>
        <strain evidence="4 5">120613-1</strain>
    </source>
</reference>
<comment type="cofactor">
    <cofactor evidence="1">
        <name>a divalent metal cation</name>
        <dbReference type="ChEBI" id="CHEBI:60240"/>
    </cofactor>
</comment>
<dbReference type="PANTHER" id="PTHR34615">
    <property type="entry name" value="PX DOMAIN-CONTAINING PROTEIN"/>
    <property type="match status" value="1"/>
</dbReference>
<evidence type="ECO:0000259" key="3">
    <source>
        <dbReference type="Pfam" id="PF13359"/>
    </source>
</evidence>
<evidence type="ECO:0000256" key="2">
    <source>
        <dbReference type="ARBA" id="ARBA00022723"/>
    </source>
</evidence>
<dbReference type="InterPro" id="IPR027806">
    <property type="entry name" value="HARBI1_dom"/>
</dbReference>
<dbReference type="Proteomes" id="UP000276215">
    <property type="component" value="Unassembled WGS sequence"/>
</dbReference>
<organism evidence="4 5">
    <name type="scientific">Choiromyces venosus 120613-1</name>
    <dbReference type="NCBI Taxonomy" id="1336337"/>
    <lineage>
        <taxon>Eukaryota</taxon>
        <taxon>Fungi</taxon>
        <taxon>Dikarya</taxon>
        <taxon>Ascomycota</taxon>
        <taxon>Pezizomycotina</taxon>
        <taxon>Pezizomycetes</taxon>
        <taxon>Pezizales</taxon>
        <taxon>Tuberaceae</taxon>
        <taxon>Choiromyces</taxon>
    </lineage>
</organism>
<evidence type="ECO:0000313" key="4">
    <source>
        <dbReference type="EMBL" id="RPA94238.1"/>
    </source>
</evidence>
<dbReference type="OrthoDB" id="10051449at2759"/>
<dbReference type="GO" id="GO:0046872">
    <property type="term" value="F:metal ion binding"/>
    <property type="evidence" value="ECO:0007669"/>
    <property type="project" value="UniProtKB-KW"/>
</dbReference>
<dbReference type="AlphaFoldDB" id="A0A3N4JB71"/>
<name>A0A3N4JB71_9PEZI</name>
<evidence type="ECO:0000313" key="5">
    <source>
        <dbReference type="Proteomes" id="UP000276215"/>
    </source>
</evidence>
<proteinExistence type="predicted"/>
<sequence length="368" mass="42720">MLAQQFLHKRSTRRLILLQHLRLALAHNNSHKRGPLREGGRLDLDSLTEEEWRNQFRFTQSEVEELVEVLQLPNPIRADNRITKDSRTALNMLLARLAYPNHLCDLALKFGWPVERVSRISTATQMIIHDQWEHLLCWDAAQLTPDRLVKYVHTIEQKGAPIGTIWGFIDGTIWGIACPTYHQCTCYNGWKRKHCLKYHGIVTPDGLISHLFGPVDGWRNDAFRWQESNLPNILERNAHAPDGTPLQVYGDPTYSINSFILSPYQGARLTNDQKQWNWSMSRLRIVAEWAFKEIVNTFGFLDFVKNQKHLLQPVGVQFRVAVLLHNAHVCLHKPQVTQYFNIENVNIVEGLMEDELLEPPLLSEYFHN</sequence>
<gene>
    <name evidence="4" type="ORF">L873DRAFT_1776470</name>
</gene>
<dbReference type="STRING" id="1336337.A0A3N4JB71"/>
<protein>
    <recommendedName>
        <fullName evidence="3">DDE Tnp4 domain-containing protein</fullName>
    </recommendedName>
</protein>
<keyword evidence="2" id="KW-0479">Metal-binding</keyword>
<dbReference type="EMBL" id="ML120440">
    <property type="protein sequence ID" value="RPA94238.1"/>
    <property type="molecule type" value="Genomic_DNA"/>
</dbReference>
<accession>A0A3N4JB71</accession>